<evidence type="ECO:0000313" key="3">
    <source>
        <dbReference type="Proteomes" id="UP001220088"/>
    </source>
</evidence>
<organism evidence="2 3">
    <name type="scientific">Aeromonas phage phiA034</name>
    <dbReference type="NCBI Taxonomy" id="2985287"/>
    <lineage>
        <taxon>Viruses</taxon>
        <taxon>Duplodnaviria</taxon>
        <taxon>Heunggongvirae</taxon>
        <taxon>Uroviricota</taxon>
        <taxon>Caudoviricetes</taxon>
        <taxon>Casjensviridae</taxon>
        <taxon>Sharonstreetvirus</taxon>
        <taxon>Sharonstreetvirus xiamensis</taxon>
    </lineage>
</organism>
<keyword evidence="3" id="KW-1185">Reference proteome</keyword>
<evidence type="ECO:0000256" key="1">
    <source>
        <dbReference type="SAM" id="MobiDB-lite"/>
    </source>
</evidence>
<accession>A0AAE9YH84</accession>
<feature type="compositionally biased region" description="Basic residues" evidence="1">
    <location>
        <begin position="23"/>
        <end position="33"/>
    </location>
</feature>
<dbReference type="Proteomes" id="UP001220088">
    <property type="component" value="Segment"/>
</dbReference>
<protein>
    <submittedName>
        <fullName evidence="2">Uncharacterized protein</fullName>
    </submittedName>
</protein>
<feature type="region of interest" description="Disordered" evidence="1">
    <location>
        <begin position="1"/>
        <end position="41"/>
    </location>
</feature>
<gene>
    <name evidence="2" type="ORF">phiA034_gene0024</name>
</gene>
<dbReference type="EMBL" id="OP792756">
    <property type="protein sequence ID" value="WCZ66107.1"/>
    <property type="molecule type" value="Genomic_DNA"/>
</dbReference>
<name>A0AAE9YH84_9CAUD</name>
<reference evidence="2 3" key="1">
    <citation type="submission" date="2022-11" db="EMBL/GenBank/DDBJ databases">
        <authorList>
            <person name="Mao L."/>
        </authorList>
    </citation>
    <scope>NUCLEOTIDE SEQUENCE [LARGE SCALE GENOMIC DNA]</scope>
</reference>
<evidence type="ECO:0000313" key="2">
    <source>
        <dbReference type="EMBL" id="WCZ66107.1"/>
    </source>
</evidence>
<sequence length="41" mass="4393">MPSGKGPGLRKAVPPTTTDTDKNKKKGKQRKDKKVSPDSKG</sequence>
<proteinExistence type="predicted"/>